<feature type="region of interest" description="Disordered" evidence="1">
    <location>
        <begin position="230"/>
        <end position="271"/>
    </location>
</feature>
<evidence type="ECO:0000313" key="3">
    <source>
        <dbReference type="Proteomes" id="UP000799753"/>
    </source>
</evidence>
<protein>
    <submittedName>
        <fullName evidence="2">Uncharacterized protein</fullName>
    </submittedName>
</protein>
<evidence type="ECO:0000313" key="2">
    <source>
        <dbReference type="EMBL" id="KAF2638684.1"/>
    </source>
</evidence>
<dbReference type="EMBL" id="MU006789">
    <property type="protein sequence ID" value="KAF2638684.1"/>
    <property type="molecule type" value="Genomic_DNA"/>
</dbReference>
<evidence type="ECO:0000256" key="1">
    <source>
        <dbReference type="SAM" id="MobiDB-lite"/>
    </source>
</evidence>
<sequence>MSSPSRLDSHLTTGGPAQSYLQTLLEEISSSSQTPRKRSVGGNAYPYSTFDTPTSRSSISHPQPPHRGHSVWVNGGPAAEDSRQRLRALDEARERRRSAGELSNAPANASSESPRPSPSSPARAKSEESCAVAFVDLDFDHSATFTCGDLPSPCAESPDIEFLVTKRNRSATSSPTPQSKRPRAEIPIPLHLSKSSPVSIRGGGFHIVSTSPSEEVDLLEPKYYRSAESFTLDRTRNNPIPPKPRRKPSPLTPPRPCSPLDGSPSPGTPAWMRPFQLVADKVSVFKHVHRGDEHSDHALCLRCFRLHGAFYRMLDTGCEVCKGDEVLQGHYWEDSYPDYRY</sequence>
<gene>
    <name evidence="2" type="ORF">P280DRAFT_528898</name>
</gene>
<reference evidence="2" key="1">
    <citation type="journal article" date="2020" name="Stud. Mycol.">
        <title>101 Dothideomycetes genomes: a test case for predicting lifestyles and emergence of pathogens.</title>
        <authorList>
            <person name="Haridas S."/>
            <person name="Albert R."/>
            <person name="Binder M."/>
            <person name="Bloem J."/>
            <person name="Labutti K."/>
            <person name="Salamov A."/>
            <person name="Andreopoulos B."/>
            <person name="Baker S."/>
            <person name="Barry K."/>
            <person name="Bills G."/>
            <person name="Bluhm B."/>
            <person name="Cannon C."/>
            <person name="Castanera R."/>
            <person name="Culley D."/>
            <person name="Daum C."/>
            <person name="Ezra D."/>
            <person name="Gonzalez J."/>
            <person name="Henrissat B."/>
            <person name="Kuo A."/>
            <person name="Liang C."/>
            <person name="Lipzen A."/>
            <person name="Lutzoni F."/>
            <person name="Magnuson J."/>
            <person name="Mondo S."/>
            <person name="Nolan M."/>
            <person name="Ohm R."/>
            <person name="Pangilinan J."/>
            <person name="Park H.-J."/>
            <person name="Ramirez L."/>
            <person name="Alfaro M."/>
            <person name="Sun H."/>
            <person name="Tritt A."/>
            <person name="Yoshinaga Y."/>
            <person name="Zwiers L.-H."/>
            <person name="Turgeon B."/>
            <person name="Goodwin S."/>
            <person name="Spatafora J."/>
            <person name="Crous P."/>
            <person name="Grigoriev I."/>
        </authorList>
    </citation>
    <scope>NUCLEOTIDE SEQUENCE</scope>
    <source>
        <strain evidence="2">CBS 473.64</strain>
    </source>
</reference>
<dbReference type="Proteomes" id="UP000799753">
    <property type="component" value="Unassembled WGS sequence"/>
</dbReference>
<feature type="region of interest" description="Disordered" evidence="1">
    <location>
        <begin position="165"/>
        <end position="185"/>
    </location>
</feature>
<organism evidence="2 3">
    <name type="scientific">Massarina eburnea CBS 473.64</name>
    <dbReference type="NCBI Taxonomy" id="1395130"/>
    <lineage>
        <taxon>Eukaryota</taxon>
        <taxon>Fungi</taxon>
        <taxon>Dikarya</taxon>
        <taxon>Ascomycota</taxon>
        <taxon>Pezizomycotina</taxon>
        <taxon>Dothideomycetes</taxon>
        <taxon>Pleosporomycetidae</taxon>
        <taxon>Pleosporales</taxon>
        <taxon>Massarineae</taxon>
        <taxon>Massarinaceae</taxon>
        <taxon>Massarina</taxon>
    </lineage>
</organism>
<accession>A0A6A6RXJ1</accession>
<feature type="compositionally biased region" description="Polar residues" evidence="1">
    <location>
        <begin position="49"/>
        <end position="61"/>
    </location>
</feature>
<proteinExistence type="predicted"/>
<keyword evidence="3" id="KW-1185">Reference proteome</keyword>
<feature type="compositionally biased region" description="Polar residues" evidence="1">
    <location>
        <begin position="1"/>
        <end position="34"/>
    </location>
</feature>
<dbReference type="AlphaFoldDB" id="A0A6A6RXJ1"/>
<feature type="region of interest" description="Disordered" evidence="1">
    <location>
        <begin position="1"/>
        <end position="127"/>
    </location>
</feature>
<feature type="compositionally biased region" description="Polar residues" evidence="1">
    <location>
        <begin position="170"/>
        <end position="179"/>
    </location>
</feature>
<dbReference type="OrthoDB" id="3688221at2759"/>
<feature type="compositionally biased region" description="Low complexity" evidence="1">
    <location>
        <begin position="103"/>
        <end position="114"/>
    </location>
</feature>
<feature type="compositionally biased region" description="Basic and acidic residues" evidence="1">
    <location>
        <begin position="80"/>
        <end position="99"/>
    </location>
</feature>
<name>A0A6A6RXJ1_9PLEO</name>